<dbReference type="InterPro" id="IPR043129">
    <property type="entry name" value="ATPase_NBD"/>
</dbReference>
<dbReference type="EMBL" id="CP012673">
    <property type="protein sequence ID" value="AUX41328.1"/>
    <property type="molecule type" value="Genomic_DNA"/>
</dbReference>
<dbReference type="Gene3D" id="3.30.420.40">
    <property type="match status" value="2"/>
</dbReference>
<feature type="domain" description="Carbamoyltransferase C-terminal" evidence="3">
    <location>
        <begin position="400"/>
        <end position="567"/>
    </location>
</feature>
<feature type="domain" description="Carbamoyltransferase" evidence="2">
    <location>
        <begin position="3"/>
        <end position="347"/>
    </location>
</feature>
<proteinExistence type="inferred from homology"/>
<accession>A0A2L0EPU8</accession>
<dbReference type="RefSeq" id="WP_104979458.1">
    <property type="nucleotide sequence ID" value="NZ_CP012673.1"/>
</dbReference>
<organism evidence="4 5">
    <name type="scientific">Sorangium cellulosum</name>
    <name type="common">Polyangium cellulosum</name>
    <dbReference type="NCBI Taxonomy" id="56"/>
    <lineage>
        <taxon>Bacteria</taxon>
        <taxon>Pseudomonadati</taxon>
        <taxon>Myxococcota</taxon>
        <taxon>Polyangia</taxon>
        <taxon>Polyangiales</taxon>
        <taxon>Polyangiaceae</taxon>
        <taxon>Sorangium</taxon>
    </lineage>
</organism>
<evidence type="ECO:0000313" key="5">
    <source>
        <dbReference type="Proteomes" id="UP000238348"/>
    </source>
</evidence>
<sequence length="582" mass="64231">MLVLGINAYHGDASAALLVDGQLVAAAEEERFSRIKHCAGFPRLAVEYCLEAAGARVEDIDHIALGRDPKAHLGDKLLYAMTRRSPAGILKGALGSRDPKVHLGAALGVDPKRIRAASHNVEHHRAHLASAFFPSGFDEAAVVSIDGFGDFVSTMWARGRGNKLEILRRVSFPHSLGLFYSGLTQYLGFPKFGDEYKVMGLAAYGQPELSDKLRQVVSVKDGAFELGLEYFQHHTKGIAMTWEGEPRYGTINSERLVDLLGPARSPKSRMEDRFKAVAASVQAVFEEVYFELLTTAKHLTGAPRLALAGGCAYNSVAAGKIRPKGLFDDVFIQPAAGDAGTAFGAALYVYHHALGNPRRFHQTHSYFGPAFSQETIEELLRKEQVPFEVLPDADLIPRVARAISEGKVVGWFQGRMEWGPRALGNRSILCDPRRADIKDIMNERIKRREMFRPFAPALPVERVGDYFEQSAPDPFMVKVYKVRPERRAEIPAVTHVDGTGRVQTVAAQENPRYYALIQEFGRQTGTPVLLNTSFNASEPIVCTPKEALDCFLRTKMDVLVLEQAYLERGQVPRVDQSSPAAS</sequence>
<name>A0A2L0EPU8_SORCE</name>
<evidence type="ECO:0000259" key="2">
    <source>
        <dbReference type="Pfam" id="PF02543"/>
    </source>
</evidence>
<comment type="similarity">
    <text evidence="1">Belongs to the NodU/CmcH family.</text>
</comment>
<dbReference type="Pfam" id="PF02543">
    <property type="entry name" value="Carbam_trans_N"/>
    <property type="match status" value="1"/>
</dbReference>
<dbReference type="Gene3D" id="3.90.870.20">
    <property type="entry name" value="Carbamoyltransferase, C-terminal domain"/>
    <property type="match status" value="1"/>
</dbReference>
<dbReference type="InterPro" id="IPR038152">
    <property type="entry name" value="Carbam_trans_C_sf"/>
</dbReference>
<evidence type="ECO:0000259" key="3">
    <source>
        <dbReference type="Pfam" id="PF16861"/>
    </source>
</evidence>
<dbReference type="SUPFAM" id="SSF53067">
    <property type="entry name" value="Actin-like ATPase domain"/>
    <property type="match status" value="1"/>
</dbReference>
<dbReference type="PANTHER" id="PTHR34847:SF1">
    <property type="entry name" value="NODULATION PROTEIN U"/>
    <property type="match status" value="1"/>
</dbReference>
<dbReference type="InterPro" id="IPR003696">
    <property type="entry name" value="Carbtransf_dom"/>
</dbReference>
<dbReference type="OrthoDB" id="9780777at2"/>
<keyword evidence="4" id="KW-0808">Transferase</keyword>
<dbReference type="GO" id="GO:0016740">
    <property type="term" value="F:transferase activity"/>
    <property type="evidence" value="ECO:0007669"/>
    <property type="project" value="UniProtKB-KW"/>
</dbReference>
<evidence type="ECO:0000256" key="1">
    <source>
        <dbReference type="ARBA" id="ARBA00006129"/>
    </source>
</evidence>
<protein>
    <submittedName>
        <fullName evidence="4">Carbamoyltransferase</fullName>
        <ecNumber evidence="4">2.1.3.-</ecNumber>
    </submittedName>
</protein>
<dbReference type="Proteomes" id="UP000238348">
    <property type="component" value="Chromosome"/>
</dbReference>
<dbReference type="Pfam" id="PF16861">
    <property type="entry name" value="Carbam_trans_C"/>
    <property type="match status" value="1"/>
</dbReference>
<dbReference type="EC" id="2.1.3.-" evidence="4"/>
<gene>
    <name evidence="4" type="ORF">SOCE26_027380</name>
</gene>
<dbReference type="AlphaFoldDB" id="A0A2L0EPU8"/>
<reference evidence="4 5" key="1">
    <citation type="submission" date="2015-09" db="EMBL/GenBank/DDBJ databases">
        <title>Sorangium comparison.</title>
        <authorList>
            <person name="Zaburannyi N."/>
            <person name="Bunk B."/>
            <person name="Overmann J."/>
            <person name="Mueller R."/>
        </authorList>
    </citation>
    <scope>NUCLEOTIDE SEQUENCE [LARGE SCALE GENOMIC DNA]</scope>
    <source>
        <strain evidence="4 5">So ce26</strain>
    </source>
</reference>
<evidence type="ECO:0000313" key="4">
    <source>
        <dbReference type="EMBL" id="AUX41328.1"/>
    </source>
</evidence>
<dbReference type="InterPro" id="IPR051338">
    <property type="entry name" value="NodU/CmcH_Carbamoyltrnsfr"/>
</dbReference>
<dbReference type="CDD" id="cd24098">
    <property type="entry name" value="ASKHA_NBD_TobZ_N"/>
    <property type="match status" value="1"/>
</dbReference>
<dbReference type="InterPro" id="IPR031730">
    <property type="entry name" value="Carbam_trans_C"/>
</dbReference>
<dbReference type="PANTHER" id="PTHR34847">
    <property type="entry name" value="NODULATION PROTEIN U"/>
    <property type="match status" value="1"/>
</dbReference>